<keyword evidence="2" id="KW-1185">Reference proteome</keyword>
<dbReference type="KEGG" id="vg:80539399"/>
<protein>
    <submittedName>
        <fullName evidence="1">Maph35</fullName>
    </submittedName>
</protein>
<dbReference type="RefSeq" id="YP_010800753.1">
    <property type="nucleotide sequence ID" value="NC_076905.1"/>
</dbReference>
<evidence type="ECO:0000313" key="1">
    <source>
        <dbReference type="EMBL" id="QOD39998.1"/>
    </source>
</evidence>
<organism evidence="1 2">
    <name type="scientific">Matsumuraeses phaseoli granulovirus</name>
    <dbReference type="NCBI Taxonomy" id="2760664"/>
    <lineage>
        <taxon>Viruses</taxon>
        <taxon>Viruses incertae sedis</taxon>
        <taxon>Naldaviricetes</taxon>
        <taxon>Lefavirales</taxon>
        <taxon>Baculoviridae</taxon>
        <taxon>Betabaculovirus</taxon>
        <taxon>Betabaculovirus maphaseoli</taxon>
    </lineage>
</organism>
<evidence type="ECO:0000313" key="2">
    <source>
        <dbReference type="Proteomes" id="UP000829694"/>
    </source>
</evidence>
<dbReference type="Proteomes" id="UP000829694">
    <property type="component" value="Segment"/>
</dbReference>
<accession>A0AAE7SXP0</accession>
<dbReference type="EMBL" id="MT844067">
    <property type="protein sequence ID" value="QOD39998.1"/>
    <property type="molecule type" value="Genomic_DNA"/>
</dbReference>
<reference evidence="1" key="1">
    <citation type="journal article" date="2020" name="Viruses">
        <title>Genome Analysis of a Novel Clade b Betabaculovirus Isolated from the Legume Pest Matsumuraeses phaseoli (Lepidoptera: Tortricidae).</title>
        <authorList>
            <person name="Shu R."/>
            <person name="Meng Q."/>
            <person name="Miao L."/>
            <person name="Liang H."/>
            <person name="Chen J."/>
            <person name="Xu Y."/>
            <person name="Cheng L."/>
            <person name="Jin W."/>
            <person name="Qin Q."/>
            <person name="Zhang H."/>
        </authorList>
    </citation>
    <scope>NUCLEOTIDE SEQUENCE</scope>
    <source>
        <strain evidence="1">IOZ01</strain>
    </source>
</reference>
<dbReference type="GeneID" id="80539399"/>
<gene>
    <name evidence="1" type="primary">Maph35</name>
    <name evidence="1" type="ORF">H4Q86_035</name>
</gene>
<proteinExistence type="predicted"/>
<name>A0AAE7SXP0_9BBAC</name>
<sequence>MINDVFIKKNIFIKLAAQLDRNDVRVIKPYVDDMYRKIQLFCVTKDDKILMSLYCVLCVCNSVITNMLLKSCVAPPLYCIVEE</sequence>